<reference evidence="1 2" key="1">
    <citation type="submission" date="2017-05" db="EMBL/GenBank/DDBJ databases">
        <authorList>
            <person name="Song R."/>
            <person name="Chenine A.L."/>
            <person name="Ruprecht R.M."/>
        </authorList>
    </citation>
    <scope>NUCLEOTIDE SEQUENCE [LARGE SCALE GENOMIC DNA]</scope>
    <source>
        <strain evidence="1 2">CECT 7927</strain>
    </source>
</reference>
<dbReference type="Proteomes" id="UP000196125">
    <property type="component" value="Unassembled WGS sequence"/>
</dbReference>
<proteinExistence type="predicted"/>
<accession>A0A1Y6J1Q5</accession>
<dbReference type="EMBL" id="FXXI01000016">
    <property type="protein sequence ID" value="SMS03020.1"/>
    <property type="molecule type" value="Genomic_DNA"/>
</dbReference>
<evidence type="ECO:0000313" key="1">
    <source>
        <dbReference type="EMBL" id="SMS03020.1"/>
    </source>
</evidence>
<sequence length="51" mass="6107">MQHGNKIESFLNETFKLPRKSYRDYIKMGDADNRNNDSYHSYKGMDHIKVI</sequence>
<dbReference type="AlphaFoldDB" id="A0A1Y6J1Q5"/>
<gene>
    <name evidence="1" type="ORF">VIM7927_04383</name>
</gene>
<name>A0A1Y6J1Q5_9VIBR</name>
<evidence type="ECO:0000313" key="2">
    <source>
        <dbReference type="Proteomes" id="UP000196125"/>
    </source>
</evidence>
<protein>
    <submittedName>
        <fullName evidence="1">Uncharacterized protein</fullName>
    </submittedName>
</protein>
<organism evidence="1 2">
    <name type="scientific">Vibrio mangrovi</name>
    <dbReference type="NCBI Taxonomy" id="474394"/>
    <lineage>
        <taxon>Bacteria</taxon>
        <taxon>Pseudomonadati</taxon>
        <taxon>Pseudomonadota</taxon>
        <taxon>Gammaproteobacteria</taxon>
        <taxon>Vibrionales</taxon>
        <taxon>Vibrionaceae</taxon>
        <taxon>Vibrio</taxon>
    </lineage>
</organism>